<dbReference type="PROSITE" id="PS51900">
    <property type="entry name" value="CB"/>
    <property type="match status" value="1"/>
</dbReference>
<name>A0A1M6HPK9_9ACTN</name>
<proteinExistence type="inferred from homology"/>
<dbReference type="PANTHER" id="PTHR30629">
    <property type="entry name" value="PROPHAGE INTEGRASE"/>
    <property type="match status" value="1"/>
</dbReference>
<dbReference type="Pfam" id="PF00589">
    <property type="entry name" value="Phage_integrase"/>
    <property type="match status" value="1"/>
</dbReference>
<dbReference type="SUPFAM" id="SSF56349">
    <property type="entry name" value="DNA breaking-rejoining enzymes"/>
    <property type="match status" value="1"/>
</dbReference>
<evidence type="ECO:0000256" key="1">
    <source>
        <dbReference type="ARBA" id="ARBA00008857"/>
    </source>
</evidence>
<keyword evidence="9" id="KW-1185">Reference proteome</keyword>
<dbReference type="InterPro" id="IPR004107">
    <property type="entry name" value="Integrase_SAM-like_N"/>
</dbReference>
<evidence type="ECO:0000259" key="6">
    <source>
        <dbReference type="PROSITE" id="PS51898"/>
    </source>
</evidence>
<dbReference type="InterPro" id="IPR011010">
    <property type="entry name" value="DNA_brk_join_enz"/>
</dbReference>
<organism evidence="8 9">
    <name type="scientific">Nocardiopsis flavescens</name>
    <dbReference type="NCBI Taxonomy" id="758803"/>
    <lineage>
        <taxon>Bacteria</taxon>
        <taxon>Bacillati</taxon>
        <taxon>Actinomycetota</taxon>
        <taxon>Actinomycetes</taxon>
        <taxon>Streptosporangiales</taxon>
        <taxon>Nocardiopsidaceae</taxon>
        <taxon>Nocardiopsis</taxon>
    </lineage>
</organism>
<gene>
    <name evidence="8" type="ORF">SAMN05421803_104253</name>
</gene>
<keyword evidence="3 5" id="KW-0238">DNA-binding</keyword>
<dbReference type="Gene3D" id="1.10.150.130">
    <property type="match status" value="1"/>
</dbReference>
<sequence>MVPRTPRKPTRADLADRPEVSVYLDKARKLWRAEIRLRQDPHTGRCQVKKVSSKNKHTLYDKLARVLEALDEGVNSPARYTVADCVAEFLRDQTGDLAPATRDNYTRLARTHITPYLGRYLLAELRVADVLAWLRGRKPHLSSRTLRLVLNLLERAIRYAQVQEMVARNVAELARLDQRGRLKGDKPGRPSKSMTLKQAAAVLKAAEGTRWYAYLVLSIVTGARTEEIRALTWEQIDTDSTVPTIHVWTSVRGNGDTKTRRSRRSLELPRIAVRAVTAHKAMQARERLAAAELWQDNDLVFCTRHGTPLDHHNVLRDLRTIMRKAGLNDKEWTARELRHTFVSLLSDHGVRIEEISLLVGHDGTDTTERVYRHQLRPVRRSAAAAMDEILHDVG</sequence>
<dbReference type="InterPro" id="IPR050808">
    <property type="entry name" value="Phage_Integrase"/>
</dbReference>
<dbReference type="GO" id="GO:0006310">
    <property type="term" value="P:DNA recombination"/>
    <property type="evidence" value="ECO:0007669"/>
    <property type="project" value="UniProtKB-KW"/>
</dbReference>
<dbReference type="InterPro" id="IPR002104">
    <property type="entry name" value="Integrase_catalytic"/>
</dbReference>
<keyword evidence="4" id="KW-0233">DNA recombination</keyword>
<reference evidence="8 9" key="1">
    <citation type="submission" date="2016-11" db="EMBL/GenBank/DDBJ databases">
        <authorList>
            <person name="Jaros S."/>
            <person name="Januszkiewicz K."/>
            <person name="Wedrychowicz H."/>
        </authorList>
    </citation>
    <scope>NUCLEOTIDE SEQUENCE [LARGE SCALE GENOMIC DNA]</scope>
    <source>
        <strain evidence="8 9">CGMCC 4.5723</strain>
    </source>
</reference>
<dbReference type="EMBL" id="FQZK01000004">
    <property type="protein sequence ID" value="SHJ24074.1"/>
    <property type="molecule type" value="Genomic_DNA"/>
</dbReference>
<dbReference type="CDD" id="cd01189">
    <property type="entry name" value="INT_ICEBs1_C_like"/>
    <property type="match status" value="1"/>
</dbReference>
<dbReference type="PROSITE" id="PS51898">
    <property type="entry name" value="TYR_RECOMBINASE"/>
    <property type="match status" value="1"/>
</dbReference>
<dbReference type="Gene3D" id="1.10.443.10">
    <property type="entry name" value="Intergrase catalytic core"/>
    <property type="match status" value="1"/>
</dbReference>
<dbReference type="Pfam" id="PF14659">
    <property type="entry name" value="Phage_int_SAM_3"/>
    <property type="match status" value="1"/>
</dbReference>
<evidence type="ECO:0000256" key="2">
    <source>
        <dbReference type="ARBA" id="ARBA00022908"/>
    </source>
</evidence>
<evidence type="ECO:0000313" key="8">
    <source>
        <dbReference type="EMBL" id="SHJ24074.1"/>
    </source>
</evidence>
<evidence type="ECO:0000313" key="9">
    <source>
        <dbReference type="Proteomes" id="UP000184452"/>
    </source>
</evidence>
<dbReference type="STRING" id="758803.SAMN05421803_104253"/>
<evidence type="ECO:0000256" key="3">
    <source>
        <dbReference type="ARBA" id="ARBA00023125"/>
    </source>
</evidence>
<dbReference type="InterPro" id="IPR010998">
    <property type="entry name" value="Integrase_recombinase_N"/>
</dbReference>
<dbReference type="AlphaFoldDB" id="A0A1M6HPK9"/>
<feature type="domain" description="Core-binding (CB)" evidence="7">
    <location>
        <begin position="80"/>
        <end position="161"/>
    </location>
</feature>
<dbReference type="OrthoDB" id="3175606at2"/>
<dbReference type="Proteomes" id="UP000184452">
    <property type="component" value="Unassembled WGS sequence"/>
</dbReference>
<dbReference type="GO" id="GO:0003677">
    <property type="term" value="F:DNA binding"/>
    <property type="evidence" value="ECO:0007669"/>
    <property type="project" value="UniProtKB-UniRule"/>
</dbReference>
<protein>
    <submittedName>
        <fullName evidence="8">Site-specific recombinase XerD</fullName>
    </submittedName>
</protein>
<evidence type="ECO:0000256" key="4">
    <source>
        <dbReference type="ARBA" id="ARBA00023172"/>
    </source>
</evidence>
<accession>A0A1M6HPK9</accession>
<evidence type="ECO:0000259" key="7">
    <source>
        <dbReference type="PROSITE" id="PS51900"/>
    </source>
</evidence>
<keyword evidence="2" id="KW-0229">DNA integration</keyword>
<dbReference type="InterPro" id="IPR013762">
    <property type="entry name" value="Integrase-like_cat_sf"/>
</dbReference>
<dbReference type="PANTHER" id="PTHR30629:SF2">
    <property type="entry name" value="PROPHAGE INTEGRASE INTS-RELATED"/>
    <property type="match status" value="1"/>
</dbReference>
<evidence type="ECO:0000256" key="5">
    <source>
        <dbReference type="PROSITE-ProRule" id="PRU01248"/>
    </source>
</evidence>
<dbReference type="InterPro" id="IPR044068">
    <property type="entry name" value="CB"/>
</dbReference>
<feature type="domain" description="Tyr recombinase" evidence="6">
    <location>
        <begin position="189"/>
        <end position="385"/>
    </location>
</feature>
<comment type="similarity">
    <text evidence="1">Belongs to the 'phage' integrase family.</text>
</comment>
<dbReference type="GO" id="GO:0015074">
    <property type="term" value="P:DNA integration"/>
    <property type="evidence" value="ECO:0007669"/>
    <property type="project" value="UniProtKB-KW"/>
</dbReference>